<dbReference type="InterPro" id="IPR005198">
    <property type="entry name" value="Glyco_hydro_76"/>
</dbReference>
<feature type="signal peptide" evidence="1">
    <location>
        <begin position="1"/>
        <end position="21"/>
    </location>
</feature>
<dbReference type="GO" id="GO:0016787">
    <property type="term" value="F:hydrolase activity"/>
    <property type="evidence" value="ECO:0007669"/>
    <property type="project" value="UniProtKB-KW"/>
</dbReference>
<keyword evidence="2" id="KW-0378">Hydrolase</keyword>
<evidence type="ECO:0000313" key="3">
    <source>
        <dbReference type="Proteomes" id="UP001589810"/>
    </source>
</evidence>
<protein>
    <submittedName>
        <fullName evidence="2">Glycoside hydrolase family 76 protein</fullName>
    </submittedName>
</protein>
<dbReference type="RefSeq" id="WP_273943006.1">
    <property type="nucleotide sequence ID" value="NZ_CP097263.1"/>
</dbReference>
<reference evidence="2 3" key="1">
    <citation type="submission" date="2024-09" db="EMBL/GenBank/DDBJ databases">
        <authorList>
            <person name="Sun Q."/>
            <person name="Mori K."/>
        </authorList>
    </citation>
    <scope>NUCLEOTIDE SEQUENCE [LARGE SCALE GENOMIC DNA]</scope>
    <source>
        <strain evidence="2 3">TBRC 1432</strain>
    </source>
</reference>
<dbReference type="PANTHER" id="PTHR47791">
    <property type="entry name" value="MEIOTICALLY UP-REGULATED GENE 191 PROTEIN"/>
    <property type="match status" value="1"/>
</dbReference>
<keyword evidence="3" id="KW-1185">Reference proteome</keyword>
<dbReference type="Proteomes" id="UP001589810">
    <property type="component" value="Unassembled WGS sequence"/>
</dbReference>
<dbReference type="InterPro" id="IPR008928">
    <property type="entry name" value="6-hairpin_glycosidase_sf"/>
</dbReference>
<dbReference type="SUPFAM" id="SSF48208">
    <property type="entry name" value="Six-hairpin glycosidases"/>
    <property type="match status" value="1"/>
</dbReference>
<dbReference type="EMBL" id="JBHLUD010000003">
    <property type="protein sequence ID" value="MFC0542192.1"/>
    <property type="molecule type" value="Genomic_DNA"/>
</dbReference>
<dbReference type="Pfam" id="PF03663">
    <property type="entry name" value="Glyco_hydro_76"/>
    <property type="match status" value="1"/>
</dbReference>
<name>A0ABV6MPX0_9PSEU</name>
<gene>
    <name evidence="2" type="ORF">ACFFH7_11915</name>
</gene>
<dbReference type="Gene3D" id="1.50.10.20">
    <property type="match status" value="1"/>
</dbReference>
<keyword evidence="1" id="KW-0732">Signal</keyword>
<evidence type="ECO:0000313" key="2">
    <source>
        <dbReference type="EMBL" id="MFC0542192.1"/>
    </source>
</evidence>
<feature type="chain" id="PRO_5046594569" evidence="1">
    <location>
        <begin position="22"/>
        <end position="443"/>
    </location>
</feature>
<dbReference type="InterPro" id="IPR053169">
    <property type="entry name" value="MUG_Protein"/>
</dbReference>
<organism evidence="2 3">
    <name type="scientific">Kutzneria chonburiensis</name>
    <dbReference type="NCBI Taxonomy" id="1483604"/>
    <lineage>
        <taxon>Bacteria</taxon>
        <taxon>Bacillati</taxon>
        <taxon>Actinomycetota</taxon>
        <taxon>Actinomycetes</taxon>
        <taxon>Pseudonocardiales</taxon>
        <taxon>Pseudonocardiaceae</taxon>
        <taxon>Kutzneria</taxon>
    </lineage>
</organism>
<dbReference type="PANTHER" id="PTHR47791:SF3">
    <property type="entry name" value="MEIOTICALLY UP-REGULATED GENE 191 PROTEIN"/>
    <property type="match status" value="1"/>
</dbReference>
<comment type="caution">
    <text evidence="2">The sequence shown here is derived from an EMBL/GenBank/DDBJ whole genome shotgun (WGS) entry which is preliminary data.</text>
</comment>
<sequence length="443" mass="48617">MFRATVLAVTALIALAPTAAASTSDVCNRYCDGRSATHAVHDRQAINTNDVSLHFDDADAMGWAVGTGTVWLDRSFDAGRTWQEVGRATGKTAMFNNDDWRGHGVGLLRACTETGCTDWRRSTWNAYDRRSAAATALMENYDLKTGLWTTTNWWNAANALTAIIDSGLYGYAIANTYELNLHAQGGNFTNDYNDDTLWWGLAWLRAYDVTGDRRYLDTARFDADHVAGYWDDVCGGGVWWNTDKTYKNAITNSLYIELNAALHNRIPKDTGYREKAAQGWQWFRNTGMINAANMVNDGLNAQCANNNQPTWTYNQGVPLAALSELYKATHNRDLLAQATTLADASTVNAAINTDGILHDPGDKPGGGGADGPSFKGAYVRGLAELDTVLPGHPYRNYLKKQAVSAYANDRNGYDMYGLLWTGPLDQVDAARQQSAVDLMNAAI</sequence>
<proteinExistence type="predicted"/>
<evidence type="ECO:0000256" key="1">
    <source>
        <dbReference type="SAM" id="SignalP"/>
    </source>
</evidence>
<accession>A0ABV6MPX0</accession>